<keyword evidence="2" id="KW-0547">Nucleotide-binding</keyword>
<name>A0AAW0BA47_9AGAR</name>
<feature type="domain" description="Epidermal growth factor receptor-like transmembrane-juxtamembrane segment" evidence="5">
    <location>
        <begin position="195"/>
        <end position="222"/>
    </location>
</feature>
<dbReference type="Proteomes" id="UP001383192">
    <property type="component" value="Unassembled WGS sequence"/>
</dbReference>
<feature type="transmembrane region" description="Helical" evidence="4">
    <location>
        <begin position="188"/>
        <end position="215"/>
    </location>
</feature>
<evidence type="ECO:0000256" key="3">
    <source>
        <dbReference type="ARBA" id="ARBA00022840"/>
    </source>
</evidence>
<dbReference type="GO" id="GO:0005524">
    <property type="term" value="F:ATP binding"/>
    <property type="evidence" value="ECO:0007669"/>
    <property type="project" value="UniProtKB-KW"/>
</dbReference>
<sequence length="323" mass="36274">MEQIRRRTSDLQTLPLASSHIKVVSRADELAIMIPIVLLILLVAGTLTHAYDNAEPQPAINQIHNINLMRQQRNDFAARPSDMRVAKIPPSRVLPATNEAINWNMQANKLAYEWNPSNAVAERNTGSRIYAMVPMIQDIRLSFERIGQWVISNMEALFRRLTFSSAHVYVEDVEISEMTNNNRSSISFAFLAGVAGGVVGAVFLVALLILAWVLYNRRRHQNQSGSSIDNTDPEPFILQVSDKEPVTTNNIPRGWQLKDRSGRSEVREETDTTDVVAPRGRRYSSPAILIMPAQLQEPAPEGQSPDLCQFRKCIEKSSSRESV</sequence>
<keyword evidence="4" id="KW-1133">Transmembrane helix</keyword>
<evidence type="ECO:0000256" key="2">
    <source>
        <dbReference type="ARBA" id="ARBA00022741"/>
    </source>
</evidence>
<dbReference type="AlphaFoldDB" id="A0AAW0BA47"/>
<reference evidence="6 7" key="1">
    <citation type="submission" date="2024-01" db="EMBL/GenBank/DDBJ databases">
        <title>A draft genome for a cacao thread blight-causing isolate of Paramarasmius palmivorus.</title>
        <authorList>
            <person name="Baruah I.K."/>
            <person name="Bukari Y."/>
            <person name="Amoako-Attah I."/>
            <person name="Meinhardt L.W."/>
            <person name="Bailey B.A."/>
            <person name="Cohen S.P."/>
        </authorList>
    </citation>
    <scope>NUCLEOTIDE SEQUENCE [LARGE SCALE GENOMIC DNA]</scope>
    <source>
        <strain evidence="6 7">GH-12</strain>
    </source>
</reference>
<keyword evidence="7" id="KW-1185">Reference proteome</keyword>
<dbReference type="InterPro" id="IPR049328">
    <property type="entry name" value="TM_ErbB1"/>
</dbReference>
<evidence type="ECO:0000313" key="7">
    <source>
        <dbReference type="Proteomes" id="UP001383192"/>
    </source>
</evidence>
<evidence type="ECO:0000256" key="1">
    <source>
        <dbReference type="ARBA" id="ARBA00022553"/>
    </source>
</evidence>
<feature type="transmembrane region" description="Helical" evidence="4">
    <location>
        <begin position="30"/>
        <end position="51"/>
    </location>
</feature>
<keyword evidence="1" id="KW-0597">Phosphoprotein</keyword>
<protein>
    <recommendedName>
        <fullName evidence="5">Epidermal growth factor receptor-like transmembrane-juxtamembrane segment domain-containing protein</fullName>
    </recommendedName>
</protein>
<accession>A0AAW0BA47</accession>
<dbReference type="EMBL" id="JAYKXP010000152">
    <property type="protein sequence ID" value="KAK7022697.1"/>
    <property type="molecule type" value="Genomic_DNA"/>
</dbReference>
<evidence type="ECO:0000256" key="4">
    <source>
        <dbReference type="SAM" id="Phobius"/>
    </source>
</evidence>
<organism evidence="6 7">
    <name type="scientific">Paramarasmius palmivorus</name>
    <dbReference type="NCBI Taxonomy" id="297713"/>
    <lineage>
        <taxon>Eukaryota</taxon>
        <taxon>Fungi</taxon>
        <taxon>Dikarya</taxon>
        <taxon>Basidiomycota</taxon>
        <taxon>Agaricomycotina</taxon>
        <taxon>Agaricomycetes</taxon>
        <taxon>Agaricomycetidae</taxon>
        <taxon>Agaricales</taxon>
        <taxon>Marasmiineae</taxon>
        <taxon>Marasmiaceae</taxon>
        <taxon>Paramarasmius</taxon>
    </lineage>
</organism>
<comment type="caution">
    <text evidence="6">The sequence shown here is derived from an EMBL/GenBank/DDBJ whole genome shotgun (WGS) entry which is preliminary data.</text>
</comment>
<keyword evidence="4" id="KW-0812">Transmembrane</keyword>
<keyword evidence="3" id="KW-0067">ATP-binding</keyword>
<evidence type="ECO:0000259" key="5">
    <source>
        <dbReference type="Pfam" id="PF21314"/>
    </source>
</evidence>
<dbReference type="Pfam" id="PF21314">
    <property type="entry name" value="TM_ErbB1"/>
    <property type="match status" value="1"/>
</dbReference>
<evidence type="ECO:0000313" key="6">
    <source>
        <dbReference type="EMBL" id="KAK7022697.1"/>
    </source>
</evidence>
<proteinExistence type="predicted"/>
<gene>
    <name evidence="6" type="ORF">VNI00_017023</name>
</gene>
<keyword evidence="4" id="KW-0472">Membrane</keyword>